<organism evidence="1 2">
    <name type="scientific">Desulfatibacillum alkenivorans DSM 16219</name>
    <dbReference type="NCBI Taxonomy" id="1121393"/>
    <lineage>
        <taxon>Bacteria</taxon>
        <taxon>Pseudomonadati</taxon>
        <taxon>Thermodesulfobacteriota</taxon>
        <taxon>Desulfobacteria</taxon>
        <taxon>Desulfobacterales</taxon>
        <taxon>Desulfatibacillaceae</taxon>
        <taxon>Desulfatibacillum</taxon>
    </lineage>
</organism>
<dbReference type="RefSeq" id="WP_073474813.1">
    <property type="nucleotide sequence ID" value="NZ_FQZU01000007.1"/>
</dbReference>
<name>A0A1M6J7I0_9BACT</name>
<dbReference type="AlphaFoldDB" id="A0A1M6J7I0"/>
<evidence type="ECO:0000313" key="2">
    <source>
        <dbReference type="Proteomes" id="UP000183994"/>
    </source>
</evidence>
<proteinExistence type="predicted"/>
<dbReference type="Proteomes" id="UP000183994">
    <property type="component" value="Unassembled WGS sequence"/>
</dbReference>
<evidence type="ECO:0000313" key="1">
    <source>
        <dbReference type="EMBL" id="SHJ42577.1"/>
    </source>
</evidence>
<dbReference type="EMBL" id="FQZU01000007">
    <property type="protein sequence ID" value="SHJ42577.1"/>
    <property type="molecule type" value="Genomic_DNA"/>
</dbReference>
<sequence length="62" mass="7009">MTKISETTFSPKCIECGGETSIAGKCENSKVVCKSCNKSYPFEEYQEAFEDYIEDSCVFEDE</sequence>
<dbReference type="STRING" id="1121393.SAMN02745216_01645"/>
<accession>A0A1M6J7I0</accession>
<gene>
    <name evidence="1" type="ORF">SAMN02745216_01645</name>
</gene>
<dbReference type="OrthoDB" id="9860190at2"/>
<protein>
    <submittedName>
        <fullName evidence="1">Uncharacterized protein</fullName>
    </submittedName>
</protein>
<reference evidence="2" key="1">
    <citation type="submission" date="2016-11" db="EMBL/GenBank/DDBJ databases">
        <authorList>
            <person name="Varghese N."/>
            <person name="Submissions S."/>
        </authorList>
    </citation>
    <scope>NUCLEOTIDE SEQUENCE [LARGE SCALE GENOMIC DNA]</scope>
    <source>
        <strain evidence="2">DSM 16219</strain>
    </source>
</reference>
<keyword evidence="2" id="KW-1185">Reference proteome</keyword>